<dbReference type="GO" id="GO:0004523">
    <property type="term" value="F:RNA-DNA hybrid ribonuclease activity"/>
    <property type="evidence" value="ECO:0007669"/>
    <property type="project" value="InterPro"/>
</dbReference>
<dbReference type="Gene3D" id="3.30.420.10">
    <property type="entry name" value="Ribonuclease H-like superfamily/Ribonuclease H"/>
    <property type="match status" value="1"/>
</dbReference>
<evidence type="ECO:0000259" key="1">
    <source>
        <dbReference type="Pfam" id="PF13456"/>
    </source>
</evidence>
<dbReference type="SMR" id="A0A0R0H3Z6"/>
<evidence type="ECO:0000313" key="2">
    <source>
        <dbReference type="EMBL" id="KRH25630.1"/>
    </source>
</evidence>
<reference evidence="3" key="2">
    <citation type="submission" date="2018-02" db="UniProtKB">
        <authorList>
            <consortium name="EnsemblPlants"/>
        </authorList>
    </citation>
    <scope>IDENTIFICATION</scope>
    <source>
        <strain evidence="3">Williams 82</strain>
    </source>
</reference>
<dbReference type="Gramene" id="KRH25630">
    <property type="protein sequence ID" value="KRH25630"/>
    <property type="gene ID" value="GLYMA_12G116600"/>
</dbReference>
<dbReference type="InParanoid" id="A0A0R0H3Z6"/>
<dbReference type="PANTHER" id="PTHR47074">
    <property type="entry name" value="BNAC02G40300D PROTEIN"/>
    <property type="match status" value="1"/>
</dbReference>
<accession>A0A0R0H3Z6</accession>
<dbReference type="OMA" id="PHEAEAW"/>
<keyword evidence="4" id="KW-1185">Reference proteome</keyword>
<dbReference type="GO" id="GO:0003676">
    <property type="term" value="F:nucleic acid binding"/>
    <property type="evidence" value="ECO:0007669"/>
    <property type="project" value="InterPro"/>
</dbReference>
<reference evidence="2 3" key="1">
    <citation type="journal article" date="2010" name="Nature">
        <title>Genome sequence of the palaeopolyploid soybean.</title>
        <authorList>
            <person name="Schmutz J."/>
            <person name="Cannon S.B."/>
            <person name="Schlueter J."/>
            <person name="Ma J."/>
            <person name="Mitros T."/>
            <person name="Nelson W."/>
            <person name="Hyten D.L."/>
            <person name="Song Q."/>
            <person name="Thelen J.J."/>
            <person name="Cheng J."/>
            <person name="Xu D."/>
            <person name="Hellsten U."/>
            <person name="May G.D."/>
            <person name="Yu Y."/>
            <person name="Sakurai T."/>
            <person name="Umezawa T."/>
            <person name="Bhattacharyya M.K."/>
            <person name="Sandhu D."/>
            <person name="Valliyodan B."/>
            <person name="Lindquist E."/>
            <person name="Peto M."/>
            <person name="Grant D."/>
            <person name="Shu S."/>
            <person name="Goodstein D."/>
            <person name="Barry K."/>
            <person name="Futrell-Griggs M."/>
            <person name="Abernathy B."/>
            <person name="Du J."/>
            <person name="Tian Z."/>
            <person name="Zhu L."/>
            <person name="Gill N."/>
            <person name="Joshi T."/>
            <person name="Libault M."/>
            <person name="Sethuraman A."/>
            <person name="Zhang X.-C."/>
            <person name="Shinozaki K."/>
            <person name="Nguyen H.T."/>
            <person name="Wing R.A."/>
            <person name="Cregan P."/>
            <person name="Specht J."/>
            <person name="Grimwood J."/>
            <person name="Rokhsar D."/>
            <person name="Stacey G."/>
            <person name="Shoemaker R.C."/>
            <person name="Jackson S.A."/>
        </authorList>
    </citation>
    <scope>NUCLEOTIDE SEQUENCE</scope>
    <source>
        <strain evidence="3">cv. Williams 82</strain>
        <tissue evidence="2">Callus</tissue>
    </source>
</reference>
<dbReference type="EMBL" id="CM000845">
    <property type="protein sequence ID" value="KRH25630.1"/>
    <property type="molecule type" value="Genomic_DNA"/>
</dbReference>
<dbReference type="EnsemblPlants" id="KRH25630">
    <property type="protein sequence ID" value="KRH25630"/>
    <property type="gene ID" value="GLYMA_12G116600"/>
</dbReference>
<dbReference type="Pfam" id="PF13456">
    <property type="entry name" value="RVT_3"/>
    <property type="match status" value="1"/>
</dbReference>
<sequence length="103" mass="11872">MVGDCKPTMKPPSSMLKCNLDAAIFSNNNYFGISFYTRNENGDFIRVKTSNFNGVPRPHEAEAWALYHAIQWTPQLAYQNIILESDCKTIVYNITRRIHKCIK</sequence>
<dbReference type="InterPro" id="IPR052929">
    <property type="entry name" value="RNase_H-like_EbsB-rel"/>
</dbReference>
<reference evidence="2" key="3">
    <citation type="submission" date="2018-07" db="EMBL/GenBank/DDBJ databases">
        <title>WGS assembly of Glycine max.</title>
        <authorList>
            <person name="Schmutz J."/>
            <person name="Cannon S."/>
            <person name="Schlueter J."/>
            <person name="Ma J."/>
            <person name="Mitros T."/>
            <person name="Nelson W."/>
            <person name="Hyten D."/>
            <person name="Song Q."/>
            <person name="Thelen J."/>
            <person name="Cheng J."/>
            <person name="Xu D."/>
            <person name="Hellsten U."/>
            <person name="May G."/>
            <person name="Yu Y."/>
            <person name="Sakurai T."/>
            <person name="Umezawa T."/>
            <person name="Bhattacharyya M."/>
            <person name="Sandhu D."/>
            <person name="Valliyodan B."/>
            <person name="Lindquist E."/>
            <person name="Peto M."/>
            <person name="Grant D."/>
            <person name="Shu S."/>
            <person name="Goodstein D."/>
            <person name="Barry K."/>
            <person name="Futrell-Griggs M."/>
            <person name="Abernathy B."/>
            <person name="Du J."/>
            <person name="Tian Z."/>
            <person name="Zhu L."/>
            <person name="Gill N."/>
            <person name="Joshi T."/>
            <person name="Libault M."/>
            <person name="Sethuraman A."/>
            <person name="Zhang X."/>
            <person name="Shinozaki K."/>
            <person name="Nguyen H."/>
            <person name="Wing R."/>
            <person name="Cregan P."/>
            <person name="Specht J."/>
            <person name="Grimwood J."/>
            <person name="Rokhsar D."/>
            <person name="Stacey G."/>
            <person name="Shoemaker R."/>
            <person name="Jackson S."/>
        </authorList>
    </citation>
    <scope>NUCLEOTIDE SEQUENCE</scope>
    <source>
        <tissue evidence="2">Callus</tissue>
    </source>
</reference>
<dbReference type="CDD" id="cd06222">
    <property type="entry name" value="RNase_H_like"/>
    <property type="match status" value="1"/>
</dbReference>
<protein>
    <recommendedName>
        <fullName evidence="1">RNase H type-1 domain-containing protein</fullName>
    </recommendedName>
</protein>
<dbReference type="InterPro" id="IPR036397">
    <property type="entry name" value="RNaseH_sf"/>
</dbReference>
<dbReference type="InterPro" id="IPR012337">
    <property type="entry name" value="RNaseH-like_sf"/>
</dbReference>
<evidence type="ECO:0000313" key="3">
    <source>
        <dbReference type="EnsemblPlants" id="KRH25630"/>
    </source>
</evidence>
<dbReference type="PANTHER" id="PTHR47074:SF48">
    <property type="entry name" value="POLYNUCLEOTIDYL TRANSFERASE, RIBONUCLEASE H-LIKE SUPERFAMILY PROTEIN"/>
    <property type="match status" value="1"/>
</dbReference>
<dbReference type="AlphaFoldDB" id="A0A0R0H3Z6"/>
<dbReference type="SUPFAM" id="SSF53098">
    <property type="entry name" value="Ribonuclease H-like"/>
    <property type="match status" value="1"/>
</dbReference>
<feature type="domain" description="RNase H type-1" evidence="1">
    <location>
        <begin position="19"/>
        <end position="97"/>
    </location>
</feature>
<dbReference type="STRING" id="3847.A0A0R0H3Z6"/>
<gene>
    <name evidence="2" type="ORF">GLYMA_12G116600</name>
</gene>
<dbReference type="InterPro" id="IPR044730">
    <property type="entry name" value="RNase_H-like_dom_plant"/>
</dbReference>
<organism evidence="2">
    <name type="scientific">Glycine max</name>
    <name type="common">Soybean</name>
    <name type="synonym">Glycine hispida</name>
    <dbReference type="NCBI Taxonomy" id="3847"/>
    <lineage>
        <taxon>Eukaryota</taxon>
        <taxon>Viridiplantae</taxon>
        <taxon>Streptophyta</taxon>
        <taxon>Embryophyta</taxon>
        <taxon>Tracheophyta</taxon>
        <taxon>Spermatophyta</taxon>
        <taxon>Magnoliopsida</taxon>
        <taxon>eudicotyledons</taxon>
        <taxon>Gunneridae</taxon>
        <taxon>Pentapetalae</taxon>
        <taxon>rosids</taxon>
        <taxon>fabids</taxon>
        <taxon>Fabales</taxon>
        <taxon>Fabaceae</taxon>
        <taxon>Papilionoideae</taxon>
        <taxon>50 kb inversion clade</taxon>
        <taxon>NPAAA clade</taxon>
        <taxon>indigoferoid/millettioid clade</taxon>
        <taxon>Phaseoleae</taxon>
        <taxon>Glycine</taxon>
        <taxon>Glycine subgen. Soja</taxon>
    </lineage>
</organism>
<evidence type="ECO:0000313" key="4">
    <source>
        <dbReference type="Proteomes" id="UP000008827"/>
    </source>
</evidence>
<dbReference type="InterPro" id="IPR002156">
    <property type="entry name" value="RNaseH_domain"/>
</dbReference>
<proteinExistence type="predicted"/>
<dbReference type="Proteomes" id="UP000008827">
    <property type="component" value="Chromosome 12"/>
</dbReference>
<name>A0A0R0H3Z6_SOYBN</name>